<reference evidence="1" key="1">
    <citation type="submission" date="2021-11" db="EMBL/GenBank/DDBJ databases">
        <title>Australian commercial rhizobial inoculants.</title>
        <authorList>
            <person name="Kohlmeier M.G."/>
            <person name="O'Hara G.W."/>
            <person name="Colombi E."/>
            <person name="Ramsay J.P."/>
            <person name="Terpolilli J."/>
        </authorList>
    </citation>
    <scope>NUCLEOTIDE SEQUENCE</scope>
    <source>
        <strain evidence="1">CC829</strain>
    </source>
</reference>
<accession>A0ABY3QHA5</accession>
<dbReference type="EMBL" id="CP088100">
    <property type="protein sequence ID" value="UFW85367.1"/>
    <property type="molecule type" value="Genomic_DNA"/>
</dbReference>
<evidence type="ECO:0000313" key="1">
    <source>
        <dbReference type="EMBL" id="UFW85367.1"/>
    </source>
</evidence>
<dbReference type="Proteomes" id="UP001430990">
    <property type="component" value="Chromosome"/>
</dbReference>
<gene>
    <name evidence="1" type="ORF">BjapCC829_36505</name>
</gene>
<organism evidence="1 2">
    <name type="scientific">Bradyrhizobium barranii</name>
    <dbReference type="NCBI Taxonomy" id="2992140"/>
    <lineage>
        <taxon>Bacteria</taxon>
        <taxon>Pseudomonadati</taxon>
        <taxon>Pseudomonadota</taxon>
        <taxon>Alphaproteobacteria</taxon>
        <taxon>Hyphomicrobiales</taxon>
        <taxon>Nitrobacteraceae</taxon>
        <taxon>Bradyrhizobium</taxon>
    </lineage>
</organism>
<evidence type="ECO:0000313" key="2">
    <source>
        <dbReference type="Proteomes" id="UP001430990"/>
    </source>
</evidence>
<dbReference type="RefSeq" id="WP_231143234.1">
    <property type="nucleotide sequence ID" value="NZ_CP088100.1"/>
</dbReference>
<sequence length="97" mass="11401">MDDTYVEPWRQIIDERERLLLEDELRKEVGDGHPLVGWEIKVFARRDDRDDILVSLEDGRVAEVHLTWSGRKEAHPSWPRTAIFASMVKWRTGSDLT</sequence>
<proteinExistence type="predicted"/>
<protein>
    <submittedName>
        <fullName evidence="1">Uncharacterized protein</fullName>
    </submittedName>
</protein>
<name>A0ABY3QHA5_9BRAD</name>
<keyword evidence="2" id="KW-1185">Reference proteome</keyword>